<gene>
    <name evidence="2" type="ORF">NLI96_g5159</name>
</gene>
<evidence type="ECO:0000313" key="2">
    <source>
        <dbReference type="EMBL" id="KAJ3485146.1"/>
    </source>
</evidence>
<feature type="region of interest" description="Disordered" evidence="1">
    <location>
        <begin position="1"/>
        <end position="209"/>
    </location>
</feature>
<feature type="compositionally biased region" description="Basic and acidic residues" evidence="1">
    <location>
        <begin position="67"/>
        <end position="79"/>
    </location>
</feature>
<evidence type="ECO:0000256" key="1">
    <source>
        <dbReference type="SAM" id="MobiDB-lite"/>
    </source>
</evidence>
<sequence length="286" mass="31707">MSSYSEGSEDETPEAVTFNTSKRRAREDENALQAFQSEEKRKKKERNRERDKALKERAVQSGKKGKAKETDPDVGEARGDGGSSRGDLEERMNRAMREAEEEEEGLDSGEEDATFSNAEMDEDGDSDDAFAPNIPLRAKRHTISDDSPSERSQEKRSRRSNYLPEHVFVSAFADSKTPSPKATSKRKQEDGDNKPRKKKRSRKSSKDIVIGTHTIRTLSNPQDASVGPVVSSAGLREPTTVKKFVKRTLNLKGSAAAAKTRGWERRPAHLGVMKRGGPAANFVRGS</sequence>
<feature type="compositionally biased region" description="Basic and acidic residues" evidence="1">
    <location>
        <begin position="46"/>
        <end position="58"/>
    </location>
</feature>
<proteinExistence type="predicted"/>
<organism evidence="2 3">
    <name type="scientific">Meripilus lineatus</name>
    <dbReference type="NCBI Taxonomy" id="2056292"/>
    <lineage>
        <taxon>Eukaryota</taxon>
        <taxon>Fungi</taxon>
        <taxon>Dikarya</taxon>
        <taxon>Basidiomycota</taxon>
        <taxon>Agaricomycotina</taxon>
        <taxon>Agaricomycetes</taxon>
        <taxon>Polyporales</taxon>
        <taxon>Meripilaceae</taxon>
        <taxon>Meripilus</taxon>
    </lineage>
</organism>
<reference evidence="2" key="1">
    <citation type="submission" date="2022-07" db="EMBL/GenBank/DDBJ databases">
        <title>Genome Sequence of Physisporinus lineatus.</title>
        <authorList>
            <person name="Buettner E."/>
        </authorList>
    </citation>
    <scope>NUCLEOTIDE SEQUENCE</scope>
    <source>
        <strain evidence="2">VT162</strain>
    </source>
</reference>
<feature type="compositionally biased region" description="Basic and acidic residues" evidence="1">
    <location>
        <begin position="86"/>
        <end position="98"/>
    </location>
</feature>
<keyword evidence="3" id="KW-1185">Reference proteome</keyword>
<feature type="compositionally biased region" description="Acidic residues" evidence="1">
    <location>
        <begin position="99"/>
        <end position="128"/>
    </location>
</feature>
<dbReference type="Proteomes" id="UP001212997">
    <property type="component" value="Unassembled WGS sequence"/>
</dbReference>
<evidence type="ECO:0000313" key="3">
    <source>
        <dbReference type="Proteomes" id="UP001212997"/>
    </source>
</evidence>
<feature type="compositionally biased region" description="Basic and acidic residues" evidence="1">
    <location>
        <begin position="142"/>
        <end position="155"/>
    </location>
</feature>
<protein>
    <submittedName>
        <fullName evidence="2">Uncharacterized protein</fullName>
    </submittedName>
</protein>
<comment type="caution">
    <text evidence="2">The sequence shown here is derived from an EMBL/GenBank/DDBJ whole genome shotgun (WGS) entry which is preliminary data.</text>
</comment>
<dbReference type="EMBL" id="JANAWD010000163">
    <property type="protein sequence ID" value="KAJ3485146.1"/>
    <property type="molecule type" value="Genomic_DNA"/>
</dbReference>
<name>A0AAD5V587_9APHY</name>
<dbReference type="AlphaFoldDB" id="A0AAD5V587"/>
<accession>A0AAD5V587</accession>